<protein>
    <submittedName>
        <fullName evidence="2">Uncharacterized protein</fullName>
    </submittedName>
</protein>
<evidence type="ECO:0000256" key="1">
    <source>
        <dbReference type="SAM" id="Phobius"/>
    </source>
</evidence>
<proteinExistence type="predicted"/>
<name>A0A8E2JBU5_9PEZI</name>
<reference evidence="2 3" key="1">
    <citation type="journal article" date="2016" name="Nat. Commun.">
        <title>Ectomycorrhizal ecology is imprinted in the genome of the dominant symbiotic fungus Cenococcum geophilum.</title>
        <authorList>
            <consortium name="DOE Joint Genome Institute"/>
            <person name="Peter M."/>
            <person name="Kohler A."/>
            <person name="Ohm R.A."/>
            <person name="Kuo A."/>
            <person name="Krutzmann J."/>
            <person name="Morin E."/>
            <person name="Arend M."/>
            <person name="Barry K.W."/>
            <person name="Binder M."/>
            <person name="Choi C."/>
            <person name="Clum A."/>
            <person name="Copeland A."/>
            <person name="Grisel N."/>
            <person name="Haridas S."/>
            <person name="Kipfer T."/>
            <person name="LaButti K."/>
            <person name="Lindquist E."/>
            <person name="Lipzen A."/>
            <person name="Maire R."/>
            <person name="Meier B."/>
            <person name="Mihaltcheva S."/>
            <person name="Molinier V."/>
            <person name="Murat C."/>
            <person name="Poggeler S."/>
            <person name="Quandt C.A."/>
            <person name="Sperisen C."/>
            <person name="Tritt A."/>
            <person name="Tisserant E."/>
            <person name="Crous P.W."/>
            <person name="Henrissat B."/>
            <person name="Nehls U."/>
            <person name="Egli S."/>
            <person name="Spatafora J.W."/>
            <person name="Grigoriev I.V."/>
            <person name="Martin F.M."/>
        </authorList>
    </citation>
    <scope>NUCLEOTIDE SEQUENCE [LARGE SCALE GENOMIC DNA]</scope>
    <source>
        <strain evidence="2 3">CBS 459.81</strain>
    </source>
</reference>
<keyword evidence="1" id="KW-0812">Transmembrane</keyword>
<dbReference type="Proteomes" id="UP000250266">
    <property type="component" value="Unassembled WGS sequence"/>
</dbReference>
<keyword evidence="1" id="KW-0472">Membrane</keyword>
<feature type="transmembrane region" description="Helical" evidence="1">
    <location>
        <begin position="72"/>
        <end position="89"/>
    </location>
</feature>
<evidence type="ECO:0000313" key="2">
    <source>
        <dbReference type="EMBL" id="OCK76865.1"/>
    </source>
</evidence>
<gene>
    <name evidence="2" type="ORF">K432DRAFT_133541</name>
</gene>
<sequence length="90" mass="10264">MTLPLSLKLRTTQHKTVECHPVRNTNSIPHPKYTLPIQPPNPGQVQFNPIRSRKSLCHTITYSCMVLTPTPHWAILVPIILIILIICQIH</sequence>
<dbReference type="EMBL" id="KV745172">
    <property type="protein sequence ID" value="OCK76865.1"/>
    <property type="molecule type" value="Genomic_DNA"/>
</dbReference>
<organism evidence="2 3">
    <name type="scientific">Lepidopterella palustris CBS 459.81</name>
    <dbReference type="NCBI Taxonomy" id="1314670"/>
    <lineage>
        <taxon>Eukaryota</taxon>
        <taxon>Fungi</taxon>
        <taxon>Dikarya</taxon>
        <taxon>Ascomycota</taxon>
        <taxon>Pezizomycotina</taxon>
        <taxon>Dothideomycetes</taxon>
        <taxon>Pleosporomycetidae</taxon>
        <taxon>Mytilinidiales</taxon>
        <taxon>Argynnaceae</taxon>
        <taxon>Lepidopterella</taxon>
    </lineage>
</organism>
<accession>A0A8E2JBU5</accession>
<evidence type="ECO:0000313" key="3">
    <source>
        <dbReference type="Proteomes" id="UP000250266"/>
    </source>
</evidence>
<keyword evidence="1" id="KW-1133">Transmembrane helix</keyword>
<dbReference type="AlphaFoldDB" id="A0A8E2JBU5"/>
<keyword evidence="3" id="KW-1185">Reference proteome</keyword>